<dbReference type="HOGENOM" id="CLU_2471982_0_0_1"/>
<keyword evidence="2" id="KW-1185">Reference proteome</keyword>
<name>D2A146_TRICA</name>
<protein>
    <submittedName>
        <fullName evidence="1">Uncharacterized protein</fullName>
    </submittedName>
</protein>
<reference evidence="1 2" key="2">
    <citation type="journal article" date="2010" name="Nucleic Acids Res.">
        <title>BeetleBase in 2010: revisions to provide comprehensive genomic information for Tribolium castaneum.</title>
        <authorList>
            <person name="Kim H.S."/>
            <person name="Murphy T."/>
            <person name="Xia J."/>
            <person name="Caragea D."/>
            <person name="Park Y."/>
            <person name="Beeman R.W."/>
            <person name="Lorenzen M.D."/>
            <person name="Butcher S."/>
            <person name="Manak J.R."/>
            <person name="Brown S.J."/>
        </authorList>
    </citation>
    <scope>GENOME REANNOTATION</scope>
    <source>
        <strain evidence="1 2">Georgia GA2</strain>
    </source>
</reference>
<accession>D2A146</accession>
<proteinExistence type="predicted"/>
<reference evidence="1 2" key="1">
    <citation type="journal article" date="2008" name="Nature">
        <title>The genome of the model beetle and pest Tribolium castaneum.</title>
        <authorList>
            <consortium name="Tribolium Genome Sequencing Consortium"/>
            <person name="Richards S."/>
            <person name="Gibbs R.A."/>
            <person name="Weinstock G.M."/>
            <person name="Brown S.J."/>
            <person name="Denell R."/>
            <person name="Beeman R.W."/>
            <person name="Gibbs R."/>
            <person name="Beeman R.W."/>
            <person name="Brown S.J."/>
            <person name="Bucher G."/>
            <person name="Friedrich M."/>
            <person name="Grimmelikhuijzen C.J."/>
            <person name="Klingler M."/>
            <person name="Lorenzen M."/>
            <person name="Richards S."/>
            <person name="Roth S."/>
            <person name="Schroder R."/>
            <person name="Tautz D."/>
            <person name="Zdobnov E.M."/>
            <person name="Muzny D."/>
            <person name="Gibbs R.A."/>
            <person name="Weinstock G.M."/>
            <person name="Attaway T."/>
            <person name="Bell S."/>
            <person name="Buhay C.J."/>
            <person name="Chandrabose M.N."/>
            <person name="Chavez D."/>
            <person name="Clerk-Blankenburg K.P."/>
            <person name="Cree A."/>
            <person name="Dao M."/>
            <person name="Davis C."/>
            <person name="Chacko J."/>
            <person name="Dinh H."/>
            <person name="Dugan-Rocha S."/>
            <person name="Fowler G."/>
            <person name="Garner T.T."/>
            <person name="Garnes J."/>
            <person name="Gnirke A."/>
            <person name="Hawes A."/>
            <person name="Hernandez J."/>
            <person name="Hines S."/>
            <person name="Holder M."/>
            <person name="Hume J."/>
            <person name="Jhangiani S.N."/>
            <person name="Joshi V."/>
            <person name="Khan Z.M."/>
            <person name="Jackson L."/>
            <person name="Kovar C."/>
            <person name="Kowis A."/>
            <person name="Lee S."/>
            <person name="Lewis L.R."/>
            <person name="Margolis J."/>
            <person name="Morgan M."/>
            <person name="Nazareth L.V."/>
            <person name="Nguyen N."/>
            <person name="Okwuonu G."/>
            <person name="Parker D."/>
            <person name="Richards S."/>
            <person name="Ruiz S.J."/>
            <person name="Santibanez J."/>
            <person name="Savard J."/>
            <person name="Scherer S.E."/>
            <person name="Schneider B."/>
            <person name="Sodergren E."/>
            <person name="Tautz D."/>
            <person name="Vattahil S."/>
            <person name="Villasana D."/>
            <person name="White C.S."/>
            <person name="Wright R."/>
            <person name="Park Y."/>
            <person name="Beeman R.W."/>
            <person name="Lord J."/>
            <person name="Oppert B."/>
            <person name="Lorenzen M."/>
            <person name="Brown S."/>
            <person name="Wang L."/>
            <person name="Savard J."/>
            <person name="Tautz D."/>
            <person name="Richards S."/>
            <person name="Weinstock G."/>
            <person name="Gibbs R.A."/>
            <person name="Liu Y."/>
            <person name="Worley K."/>
            <person name="Weinstock G."/>
            <person name="Elsik C.G."/>
            <person name="Reese J.T."/>
            <person name="Elhaik E."/>
            <person name="Landan G."/>
            <person name="Graur D."/>
            <person name="Arensburger P."/>
            <person name="Atkinson P."/>
            <person name="Beeman R.W."/>
            <person name="Beidler J."/>
            <person name="Brown S.J."/>
            <person name="Demuth J.P."/>
            <person name="Drury D.W."/>
            <person name="Du Y.Z."/>
            <person name="Fujiwara H."/>
            <person name="Lorenzen M."/>
            <person name="Maselli V."/>
            <person name="Osanai M."/>
            <person name="Park Y."/>
            <person name="Robertson H.M."/>
            <person name="Tu Z."/>
            <person name="Wang J.J."/>
            <person name="Wang S."/>
            <person name="Richards S."/>
            <person name="Song H."/>
            <person name="Zhang L."/>
            <person name="Sodergren E."/>
            <person name="Werner D."/>
            <person name="Stanke M."/>
            <person name="Morgenstern B."/>
            <person name="Solovyev V."/>
            <person name="Kosarev P."/>
            <person name="Brown G."/>
            <person name="Chen H.C."/>
            <person name="Ermolaeva O."/>
            <person name="Hlavina W."/>
            <person name="Kapustin Y."/>
            <person name="Kiryutin B."/>
            <person name="Kitts P."/>
            <person name="Maglott D."/>
            <person name="Pruitt K."/>
            <person name="Sapojnikov V."/>
            <person name="Souvorov A."/>
            <person name="Mackey A.J."/>
            <person name="Waterhouse R.M."/>
            <person name="Wyder S."/>
            <person name="Zdobnov E.M."/>
            <person name="Zdobnov E.M."/>
            <person name="Wyder S."/>
            <person name="Kriventseva E.V."/>
            <person name="Kadowaki T."/>
            <person name="Bork P."/>
            <person name="Aranda M."/>
            <person name="Bao R."/>
            <person name="Beermann A."/>
            <person name="Berns N."/>
            <person name="Bolognesi R."/>
            <person name="Bonneton F."/>
            <person name="Bopp D."/>
            <person name="Brown S.J."/>
            <person name="Bucher G."/>
            <person name="Butts T."/>
            <person name="Chaumot A."/>
            <person name="Denell R.E."/>
            <person name="Ferrier D.E."/>
            <person name="Friedrich M."/>
            <person name="Gordon C.M."/>
            <person name="Jindra M."/>
            <person name="Klingler M."/>
            <person name="Lan Q."/>
            <person name="Lattorff H.M."/>
            <person name="Laudet V."/>
            <person name="von Levetsow C."/>
            <person name="Liu Z."/>
            <person name="Lutz R."/>
            <person name="Lynch J.A."/>
            <person name="da Fonseca R.N."/>
            <person name="Posnien N."/>
            <person name="Reuter R."/>
            <person name="Roth S."/>
            <person name="Savard J."/>
            <person name="Schinko J.B."/>
            <person name="Schmitt C."/>
            <person name="Schoppmeier M."/>
            <person name="Schroder R."/>
            <person name="Shippy T.D."/>
            <person name="Simonnet F."/>
            <person name="Marques-Souza H."/>
            <person name="Tautz D."/>
            <person name="Tomoyasu Y."/>
            <person name="Trauner J."/>
            <person name="Van der Zee M."/>
            <person name="Vervoort M."/>
            <person name="Wittkopp N."/>
            <person name="Wimmer E.A."/>
            <person name="Yang X."/>
            <person name="Jones A.K."/>
            <person name="Sattelle D.B."/>
            <person name="Ebert P.R."/>
            <person name="Nelson D."/>
            <person name="Scott J.G."/>
            <person name="Beeman R.W."/>
            <person name="Muthukrishnan S."/>
            <person name="Kramer K.J."/>
            <person name="Arakane Y."/>
            <person name="Beeman R.W."/>
            <person name="Zhu Q."/>
            <person name="Hogenkamp D."/>
            <person name="Dixit R."/>
            <person name="Oppert B."/>
            <person name="Jiang H."/>
            <person name="Zou Z."/>
            <person name="Marshall J."/>
            <person name="Elpidina E."/>
            <person name="Vinokurov K."/>
            <person name="Oppert C."/>
            <person name="Zou Z."/>
            <person name="Evans J."/>
            <person name="Lu Z."/>
            <person name="Zhao P."/>
            <person name="Sumathipala N."/>
            <person name="Altincicek B."/>
            <person name="Vilcinskas A."/>
            <person name="Williams M."/>
            <person name="Hultmark D."/>
            <person name="Hetru C."/>
            <person name="Jiang H."/>
            <person name="Grimmelikhuijzen C.J."/>
            <person name="Hauser F."/>
            <person name="Cazzamali G."/>
            <person name="Williamson M."/>
            <person name="Park Y."/>
            <person name="Li B."/>
            <person name="Tanaka Y."/>
            <person name="Predel R."/>
            <person name="Neupert S."/>
            <person name="Schachtner J."/>
            <person name="Verleyen P."/>
            <person name="Raible F."/>
            <person name="Bork P."/>
            <person name="Friedrich M."/>
            <person name="Walden K.K."/>
            <person name="Robertson H.M."/>
            <person name="Angeli S."/>
            <person name="Foret S."/>
            <person name="Bucher G."/>
            <person name="Schuetz S."/>
            <person name="Maleszka R."/>
            <person name="Wimmer E.A."/>
            <person name="Beeman R.W."/>
            <person name="Lorenzen M."/>
            <person name="Tomoyasu Y."/>
            <person name="Miller S.C."/>
            <person name="Grossmann D."/>
            <person name="Bucher G."/>
        </authorList>
    </citation>
    <scope>NUCLEOTIDE SEQUENCE [LARGE SCALE GENOMIC DNA]</scope>
    <source>
        <strain evidence="1 2">Georgia GA2</strain>
    </source>
</reference>
<sequence>MLFHSFTDVYIGPAEATLNIFEFIATKWSVRFEEHWPALPHTTINSFIKSVSGDKALQTSVTMLVYRYHSTLKTTEWILFHNYLNYME</sequence>
<evidence type="ECO:0000313" key="1">
    <source>
        <dbReference type="EMBL" id="EFA02609.1"/>
    </source>
</evidence>
<dbReference type="Proteomes" id="UP000007266">
    <property type="component" value="Linkage group 4"/>
</dbReference>
<dbReference type="AlphaFoldDB" id="D2A146"/>
<gene>
    <name evidence="1" type="primary">GLEAN_08328</name>
    <name evidence="1" type="ORF">TcasGA2_TC008328</name>
</gene>
<evidence type="ECO:0000313" key="2">
    <source>
        <dbReference type="Proteomes" id="UP000007266"/>
    </source>
</evidence>
<organism evidence="1 2">
    <name type="scientific">Tribolium castaneum</name>
    <name type="common">Red flour beetle</name>
    <dbReference type="NCBI Taxonomy" id="7070"/>
    <lineage>
        <taxon>Eukaryota</taxon>
        <taxon>Metazoa</taxon>
        <taxon>Ecdysozoa</taxon>
        <taxon>Arthropoda</taxon>
        <taxon>Hexapoda</taxon>
        <taxon>Insecta</taxon>
        <taxon>Pterygota</taxon>
        <taxon>Neoptera</taxon>
        <taxon>Endopterygota</taxon>
        <taxon>Coleoptera</taxon>
        <taxon>Polyphaga</taxon>
        <taxon>Cucujiformia</taxon>
        <taxon>Tenebrionidae</taxon>
        <taxon>Tenebrionidae incertae sedis</taxon>
        <taxon>Tribolium</taxon>
    </lineage>
</organism>
<dbReference type="InParanoid" id="D2A146"/>
<dbReference type="EMBL" id="KQ971338">
    <property type="protein sequence ID" value="EFA02609.1"/>
    <property type="molecule type" value="Genomic_DNA"/>
</dbReference>